<evidence type="ECO:0000256" key="1">
    <source>
        <dbReference type="ARBA" id="ARBA00022741"/>
    </source>
</evidence>
<dbReference type="GO" id="GO:0004386">
    <property type="term" value="F:helicase activity"/>
    <property type="evidence" value="ECO:0007669"/>
    <property type="project" value="UniProtKB-KW"/>
</dbReference>
<keyword evidence="5" id="KW-0378">Hydrolase</keyword>
<dbReference type="GO" id="GO:0003677">
    <property type="term" value="F:DNA binding"/>
    <property type="evidence" value="ECO:0007669"/>
    <property type="project" value="TreeGrafter"/>
</dbReference>
<dbReference type="Pfam" id="PF00270">
    <property type="entry name" value="DEAD"/>
    <property type="match status" value="1"/>
</dbReference>
<dbReference type="InterPro" id="IPR014001">
    <property type="entry name" value="Helicase_ATP-bd"/>
</dbReference>
<dbReference type="RefSeq" id="WP_116851830.1">
    <property type="nucleotide sequence ID" value="NZ_QTJV01000001.1"/>
</dbReference>
<evidence type="ECO:0000259" key="4">
    <source>
        <dbReference type="PROSITE" id="PS51194"/>
    </source>
</evidence>
<sequence>MYELLSEPIRRYVREKKWDSLRPIQSASIQKVMQSEDNLILASRTASGKTEAAFLPILSRVNFNDPGVQVLYISPLIALINDQFIRVQELCEHLDVPVTKWHGEASQTLKNKLVSDPRGVVLITPESIEAMLVNSEYKAKGLFSNLKFIVIDEIHAFLGTDRGKQLQSLIFRLRQFNTGNVRVIGLSATIGSFEQAKEMVGPVDSTRILRDTTGKEIETEFKYFEQGNLTELPLALLKDLYLSVCNSKVLIFPNARGTAEEVAVKLHKISQKVGGHPYYFSHHSSVHKELREYIEAFAKNNVRYPFAIACTSTLELGIDIGSVDRVVQINATHSIAGLIQRIGRSGRRNDETSKLSLYATDPWNLLQGIACITLFKREGFVEPIEYTEKPYDIFLHQALAQVRQVSECTQEELIHKLSINSSFKFIPPDEMKEIVTHLQQTDLLELIGGKLIIGVEGEKIVNTKDFYSVFQTEPLFKVQVQDKPIGEIPYSYLTKVDQNILLAARIWKIIDIDIRAKRITVIPAMDGKKPVFSGFGGEVHPKIRQEMLRLLITDAEMPPMSEDAAEAIRQLKLEFEHYKIEDFEVDRPLRVQVKDMYWYSFHGTRVNGSLSFLFDVAGITHERWDLESKFKFDAGDFELIIQKAMKAYDVLEPYLVSAVEKDPALLSFSKFGAYLPLKYQVHLVRDKRFDFAGAMDFLSTAHTSSIHTHTNS</sequence>
<protein>
    <submittedName>
        <fullName evidence="5">DEAD/DEAH box helicase</fullName>
    </submittedName>
</protein>
<dbReference type="SUPFAM" id="SSF52540">
    <property type="entry name" value="P-loop containing nucleoside triphosphate hydrolases"/>
    <property type="match status" value="1"/>
</dbReference>
<dbReference type="GO" id="GO:0005524">
    <property type="term" value="F:ATP binding"/>
    <property type="evidence" value="ECO:0007669"/>
    <property type="project" value="UniProtKB-KW"/>
</dbReference>
<dbReference type="InterPro" id="IPR027417">
    <property type="entry name" value="P-loop_NTPase"/>
</dbReference>
<dbReference type="InterPro" id="IPR001650">
    <property type="entry name" value="Helicase_C-like"/>
</dbReference>
<reference evidence="5 6" key="1">
    <citation type="submission" date="2018-08" db="EMBL/GenBank/DDBJ databases">
        <title>Chitinophaga sp. K20C18050901, a novel bacterium isolated from forest soil.</title>
        <authorList>
            <person name="Wang C."/>
        </authorList>
    </citation>
    <scope>NUCLEOTIDE SEQUENCE [LARGE SCALE GENOMIC DNA]</scope>
    <source>
        <strain evidence="5 6">K20C18050901</strain>
    </source>
</reference>
<accession>A0A3E1P8N6</accession>
<dbReference type="OrthoDB" id="9815222at2"/>
<dbReference type="Proteomes" id="UP000261174">
    <property type="component" value="Unassembled WGS sequence"/>
</dbReference>
<dbReference type="PROSITE" id="PS51194">
    <property type="entry name" value="HELICASE_CTER"/>
    <property type="match status" value="1"/>
</dbReference>
<evidence type="ECO:0000256" key="2">
    <source>
        <dbReference type="ARBA" id="ARBA00022840"/>
    </source>
</evidence>
<evidence type="ECO:0000313" key="5">
    <source>
        <dbReference type="EMBL" id="RFM36507.1"/>
    </source>
</evidence>
<name>A0A3E1P8N6_9BACT</name>
<dbReference type="Pfam" id="PF00271">
    <property type="entry name" value="Helicase_C"/>
    <property type="match status" value="1"/>
</dbReference>
<keyword evidence="1" id="KW-0547">Nucleotide-binding</keyword>
<dbReference type="InterPro" id="IPR011545">
    <property type="entry name" value="DEAD/DEAH_box_helicase_dom"/>
</dbReference>
<dbReference type="AlphaFoldDB" id="A0A3E1P8N6"/>
<keyword evidence="2" id="KW-0067">ATP-binding</keyword>
<dbReference type="PANTHER" id="PTHR47962:SF5">
    <property type="entry name" value="ATP-DEPENDENT HELICASE LHR-RELATED"/>
    <property type="match status" value="1"/>
</dbReference>
<dbReference type="PROSITE" id="PS51192">
    <property type="entry name" value="HELICASE_ATP_BIND_1"/>
    <property type="match status" value="1"/>
</dbReference>
<dbReference type="PANTHER" id="PTHR47962">
    <property type="entry name" value="ATP-DEPENDENT HELICASE LHR-RELATED-RELATED"/>
    <property type="match status" value="1"/>
</dbReference>
<dbReference type="SMART" id="SM00487">
    <property type="entry name" value="DEXDc"/>
    <property type="match status" value="1"/>
</dbReference>
<dbReference type="InterPro" id="IPR052511">
    <property type="entry name" value="ATP-dep_Helicase"/>
</dbReference>
<feature type="domain" description="Helicase C-terminal" evidence="4">
    <location>
        <begin position="236"/>
        <end position="392"/>
    </location>
</feature>
<dbReference type="EMBL" id="QTJV01000001">
    <property type="protein sequence ID" value="RFM36507.1"/>
    <property type="molecule type" value="Genomic_DNA"/>
</dbReference>
<evidence type="ECO:0000313" key="6">
    <source>
        <dbReference type="Proteomes" id="UP000261174"/>
    </source>
</evidence>
<proteinExistence type="predicted"/>
<gene>
    <name evidence="5" type="ORF">DXN04_03110</name>
</gene>
<dbReference type="SMART" id="SM00490">
    <property type="entry name" value="HELICc"/>
    <property type="match status" value="1"/>
</dbReference>
<keyword evidence="5" id="KW-0347">Helicase</keyword>
<organism evidence="5 6">
    <name type="scientific">Chitinophaga silvisoli</name>
    <dbReference type="NCBI Taxonomy" id="2291814"/>
    <lineage>
        <taxon>Bacteria</taxon>
        <taxon>Pseudomonadati</taxon>
        <taxon>Bacteroidota</taxon>
        <taxon>Chitinophagia</taxon>
        <taxon>Chitinophagales</taxon>
        <taxon>Chitinophagaceae</taxon>
        <taxon>Chitinophaga</taxon>
    </lineage>
</organism>
<feature type="domain" description="Helicase ATP-binding" evidence="3">
    <location>
        <begin position="30"/>
        <end position="208"/>
    </location>
</feature>
<comment type="caution">
    <text evidence="5">The sequence shown here is derived from an EMBL/GenBank/DDBJ whole genome shotgun (WGS) entry which is preliminary data.</text>
</comment>
<evidence type="ECO:0000259" key="3">
    <source>
        <dbReference type="PROSITE" id="PS51192"/>
    </source>
</evidence>
<dbReference type="GO" id="GO:0016887">
    <property type="term" value="F:ATP hydrolysis activity"/>
    <property type="evidence" value="ECO:0007669"/>
    <property type="project" value="TreeGrafter"/>
</dbReference>
<keyword evidence="6" id="KW-1185">Reference proteome</keyword>
<dbReference type="Gene3D" id="3.40.50.300">
    <property type="entry name" value="P-loop containing nucleotide triphosphate hydrolases"/>
    <property type="match status" value="2"/>
</dbReference>